<reference evidence="12" key="2">
    <citation type="submission" date="2018-07" db="EMBL/GenBank/DDBJ databases">
        <authorList>
            <consortium name="NCBI Pathogen Detection Project"/>
        </authorList>
    </citation>
    <scope>NUCLEOTIDE SEQUENCE</scope>
    <source>
        <strain evidence="12">13-4047</strain>
    </source>
</reference>
<comment type="subcellular location">
    <subcellularLocation>
        <location evidence="1 8">Periplasm</location>
    </subcellularLocation>
</comment>
<comment type="caution">
    <text evidence="12">The sequence shown here is derived from an EMBL/GenBank/DDBJ whole genome shotgun (WGS) entry which is preliminary data.</text>
</comment>
<feature type="signal peptide" evidence="9">
    <location>
        <begin position="1"/>
        <end position="18"/>
    </location>
</feature>
<dbReference type="InterPro" id="IPR036316">
    <property type="entry name" value="Pili_assmbl_chap_C_dom_sf"/>
</dbReference>
<keyword evidence="3" id="KW-1029">Fimbrium biogenesis</keyword>
<accession>A0A736PCN0</accession>
<dbReference type="Pfam" id="PF02753">
    <property type="entry name" value="PapD_C"/>
    <property type="match status" value="1"/>
</dbReference>
<dbReference type="InterPro" id="IPR050643">
    <property type="entry name" value="Periplasmic_pilus_chap"/>
</dbReference>
<evidence type="ECO:0000256" key="1">
    <source>
        <dbReference type="ARBA" id="ARBA00004418"/>
    </source>
</evidence>
<dbReference type="InterPro" id="IPR013783">
    <property type="entry name" value="Ig-like_fold"/>
</dbReference>
<reference evidence="12" key="1">
    <citation type="journal article" date="2018" name="Genome Biol.">
        <title>SKESA: strategic k-mer extension for scrupulous assemblies.</title>
        <authorList>
            <person name="Souvorov A."/>
            <person name="Agarwala R."/>
            <person name="Lipman D.J."/>
        </authorList>
    </citation>
    <scope>NUCLEOTIDE SEQUENCE</scope>
    <source>
        <strain evidence="12">13-4047</strain>
    </source>
</reference>
<dbReference type="InterPro" id="IPR016148">
    <property type="entry name" value="Pili_assmbl_chaperone_C"/>
</dbReference>
<dbReference type="InterPro" id="IPR008962">
    <property type="entry name" value="PapD-like_sf"/>
</dbReference>
<name>A0A736PCN0_SALET</name>
<keyword evidence="5" id="KW-0574">Periplasm</keyword>
<dbReference type="InterPro" id="IPR018046">
    <property type="entry name" value="Pili_assmbl_chaperone_CS"/>
</dbReference>
<evidence type="ECO:0000256" key="7">
    <source>
        <dbReference type="ARBA" id="ARBA00023319"/>
    </source>
</evidence>
<organism evidence="12">
    <name type="scientific">Salmonella enterica subsp. enterica serovar Javiana</name>
    <dbReference type="NCBI Taxonomy" id="363569"/>
    <lineage>
        <taxon>Bacteria</taxon>
        <taxon>Pseudomonadati</taxon>
        <taxon>Pseudomonadota</taxon>
        <taxon>Gammaproteobacteria</taxon>
        <taxon>Enterobacterales</taxon>
        <taxon>Enterobacteriaceae</taxon>
        <taxon>Salmonella</taxon>
    </lineage>
</organism>
<evidence type="ECO:0000256" key="5">
    <source>
        <dbReference type="ARBA" id="ARBA00022764"/>
    </source>
</evidence>
<keyword evidence="6 8" id="KW-0143">Chaperone</keyword>
<evidence type="ECO:0000256" key="3">
    <source>
        <dbReference type="ARBA" id="ARBA00022558"/>
    </source>
</evidence>
<dbReference type="PANTHER" id="PTHR30251">
    <property type="entry name" value="PILUS ASSEMBLY CHAPERONE"/>
    <property type="match status" value="1"/>
</dbReference>
<proteinExistence type="inferred from homology"/>
<evidence type="ECO:0000256" key="2">
    <source>
        <dbReference type="ARBA" id="ARBA00007399"/>
    </source>
</evidence>
<dbReference type="SUPFAM" id="SSF49584">
    <property type="entry name" value="Periplasmic chaperone C-domain"/>
    <property type="match status" value="1"/>
</dbReference>
<feature type="domain" description="Pili assembly chaperone N-terminal" evidence="10">
    <location>
        <begin position="21"/>
        <end position="146"/>
    </location>
</feature>
<dbReference type="AlphaFoldDB" id="A0A736PCN0"/>
<evidence type="ECO:0000256" key="4">
    <source>
        <dbReference type="ARBA" id="ARBA00022729"/>
    </source>
</evidence>
<evidence type="ECO:0000313" key="12">
    <source>
        <dbReference type="EMBL" id="HAE7705466.1"/>
    </source>
</evidence>
<dbReference type="EMBL" id="DAASZT010000011">
    <property type="protein sequence ID" value="HAE7705466.1"/>
    <property type="molecule type" value="Genomic_DNA"/>
</dbReference>
<dbReference type="Pfam" id="PF00345">
    <property type="entry name" value="PapD_N"/>
    <property type="match status" value="1"/>
</dbReference>
<sequence>MKIIIALLALFSVNTALANNIIVNGTRFIYPEESSEITIQMTNTNQSPSLAQIWLDEGDSAKLPEEITTPFIISPPIARIDAGNGQSVRIKKAADRHIVATDRESLWWLNILDIPSVDNSNVPENSSTLNLAIRSRFKLFWRPASLGDRQNAESKMEIIARNSEMTLVNPTPFYITVANISTTSGNKLLEEGVMVPPKSRTDINNLKHKVRKGEAVVLHAVSDYGSVVEFKTAINK</sequence>
<dbReference type="PANTHER" id="PTHR30251:SF2">
    <property type="entry name" value="FIMBRIAL CHAPERONE YADV-RELATED"/>
    <property type="match status" value="1"/>
</dbReference>
<dbReference type="PRINTS" id="PR00969">
    <property type="entry name" value="CHAPERONPILI"/>
</dbReference>
<feature type="chain" id="PRO_5028123708" evidence="9">
    <location>
        <begin position="19"/>
        <end position="236"/>
    </location>
</feature>
<dbReference type="PROSITE" id="PS00635">
    <property type="entry name" value="PILI_CHAPERONE"/>
    <property type="match status" value="1"/>
</dbReference>
<dbReference type="GO" id="GO:0071555">
    <property type="term" value="P:cell wall organization"/>
    <property type="evidence" value="ECO:0007669"/>
    <property type="project" value="InterPro"/>
</dbReference>
<feature type="domain" description="Pili assembly chaperone C-terminal" evidence="11">
    <location>
        <begin position="168"/>
        <end position="228"/>
    </location>
</feature>
<dbReference type="InterPro" id="IPR001829">
    <property type="entry name" value="Pili_assmbl_chaperone_bac"/>
</dbReference>
<evidence type="ECO:0000256" key="9">
    <source>
        <dbReference type="SAM" id="SignalP"/>
    </source>
</evidence>
<dbReference type="SUPFAM" id="SSF49354">
    <property type="entry name" value="PapD-like"/>
    <property type="match status" value="1"/>
</dbReference>
<dbReference type="Gene3D" id="2.60.40.10">
    <property type="entry name" value="Immunoglobulins"/>
    <property type="match status" value="2"/>
</dbReference>
<evidence type="ECO:0000256" key="8">
    <source>
        <dbReference type="RuleBase" id="RU003918"/>
    </source>
</evidence>
<protein>
    <submittedName>
        <fullName evidence="12">Molecular chaperone</fullName>
    </submittedName>
</protein>
<dbReference type="GO" id="GO:0030288">
    <property type="term" value="C:outer membrane-bounded periplasmic space"/>
    <property type="evidence" value="ECO:0007669"/>
    <property type="project" value="InterPro"/>
</dbReference>
<evidence type="ECO:0000259" key="11">
    <source>
        <dbReference type="Pfam" id="PF02753"/>
    </source>
</evidence>
<comment type="similarity">
    <text evidence="2 8">Belongs to the periplasmic pilus chaperone family.</text>
</comment>
<keyword evidence="7" id="KW-0393">Immunoglobulin domain</keyword>
<keyword evidence="4 9" id="KW-0732">Signal</keyword>
<evidence type="ECO:0000259" key="10">
    <source>
        <dbReference type="Pfam" id="PF00345"/>
    </source>
</evidence>
<dbReference type="InterPro" id="IPR016147">
    <property type="entry name" value="Pili_assmbl_chaperone_N"/>
</dbReference>
<evidence type="ECO:0000256" key="6">
    <source>
        <dbReference type="ARBA" id="ARBA00023186"/>
    </source>
</evidence>
<gene>
    <name evidence="12" type="ORF">G4P47_004511</name>
</gene>